<evidence type="ECO:0000256" key="8">
    <source>
        <dbReference type="ARBA" id="ARBA00022884"/>
    </source>
</evidence>
<evidence type="ECO:0000259" key="14">
    <source>
        <dbReference type="PROSITE" id="PS51959"/>
    </source>
</evidence>
<dbReference type="PROSITE" id="PS50958">
    <property type="entry name" value="SMB_2"/>
    <property type="match status" value="1"/>
</dbReference>
<dbReference type="Proteomes" id="UP000085678">
    <property type="component" value="Unplaced"/>
</dbReference>
<dbReference type="GO" id="GO:0016787">
    <property type="term" value="F:hydrolase activity"/>
    <property type="evidence" value="ECO:0007669"/>
    <property type="project" value="UniProtKB-KW"/>
</dbReference>
<evidence type="ECO:0000256" key="10">
    <source>
        <dbReference type="ARBA" id="ARBA00023211"/>
    </source>
</evidence>
<reference evidence="16" key="1">
    <citation type="submission" date="2025-08" db="UniProtKB">
        <authorList>
            <consortium name="RefSeq"/>
        </authorList>
    </citation>
    <scope>IDENTIFICATION</scope>
    <source>
        <tissue evidence="16">Gonads</tissue>
    </source>
</reference>
<dbReference type="Pfam" id="PF01033">
    <property type="entry name" value="Somatomedin_B"/>
    <property type="match status" value="1"/>
</dbReference>
<dbReference type="GO" id="GO:0046872">
    <property type="term" value="F:metal ion binding"/>
    <property type="evidence" value="ECO:0007669"/>
    <property type="project" value="UniProtKB-UniRule"/>
</dbReference>
<dbReference type="Gene3D" id="4.10.410.20">
    <property type="match status" value="1"/>
</dbReference>
<evidence type="ECO:0000256" key="6">
    <source>
        <dbReference type="ARBA" id="ARBA00022759"/>
    </source>
</evidence>
<dbReference type="PANTHER" id="PTHR12439">
    <property type="entry name" value="PLACENTAL PROTEIN 11-RELATED"/>
    <property type="match status" value="1"/>
</dbReference>
<dbReference type="PROSITE" id="PS00524">
    <property type="entry name" value="SMB_1"/>
    <property type="match status" value="1"/>
</dbReference>
<evidence type="ECO:0000313" key="15">
    <source>
        <dbReference type="Proteomes" id="UP000085678"/>
    </source>
</evidence>
<dbReference type="RefSeq" id="XP_013408407.1">
    <property type="nucleotide sequence ID" value="XM_013552953.1"/>
</dbReference>
<organism evidence="15 16">
    <name type="scientific">Lingula anatina</name>
    <name type="common">Brachiopod</name>
    <name type="synonym">Lingula unguis</name>
    <dbReference type="NCBI Taxonomy" id="7574"/>
    <lineage>
        <taxon>Eukaryota</taxon>
        <taxon>Metazoa</taxon>
        <taxon>Spiralia</taxon>
        <taxon>Lophotrochozoa</taxon>
        <taxon>Brachiopoda</taxon>
        <taxon>Linguliformea</taxon>
        <taxon>Lingulata</taxon>
        <taxon>Lingulida</taxon>
        <taxon>Linguloidea</taxon>
        <taxon>Lingulidae</taxon>
        <taxon>Lingula</taxon>
    </lineage>
</organism>
<dbReference type="CDD" id="cd21159">
    <property type="entry name" value="XendoU"/>
    <property type="match status" value="1"/>
</dbReference>
<name>A0A1S3JDC3_LINAN</name>
<evidence type="ECO:0000256" key="3">
    <source>
        <dbReference type="ARBA" id="ARBA00011245"/>
    </source>
</evidence>
<dbReference type="InterPro" id="IPR018998">
    <property type="entry name" value="EndoU_C"/>
</dbReference>
<evidence type="ECO:0000256" key="1">
    <source>
        <dbReference type="ARBA" id="ARBA00001936"/>
    </source>
</evidence>
<feature type="domain" description="SMB" evidence="13">
    <location>
        <begin position="22"/>
        <end position="64"/>
    </location>
</feature>
<keyword evidence="7 12" id="KW-0378">Hydrolase</keyword>
<feature type="signal peptide" evidence="12">
    <location>
        <begin position="1"/>
        <end position="21"/>
    </location>
</feature>
<dbReference type="EC" id="4.6.1.-" evidence="12"/>
<keyword evidence="6 12" id="KW-0255">Endonuclease</keyword>
<protein>
    <recommendedName>
        <fullName evidence="12">Uridylate-specific endoribonuclease</fullName>
        <ecNumber evidence="12">4.6.1.-</ecNumber>
    </recommendedName>
</protein>
<dbReference type="InterPro" id="IPR037227">
    <property type="entry name" value="EndoU-like"/>
</dbReference>
<keyword evidence="4 12" id="KW-0540">Nuclease</keyword>
<keyword evidence="15" id="KW-1185">Reference proteome</keyword>
<evidence type="ECO:0000256" key="5">
    <source>
        <dbReference type="ARBA" id="ARBA00022723"/>
    </source>
</evidence>
<comment type="subunit">
    <text evidence="3 12">Monomer.</text>
</comment>
<dbReference type="InterPro" id="IPR036024">
    <property type="entry name" value="Somatomedin_B-like_dom_sf"/>
</dbReference>
<keyword evidence="9" id="KW-1015">Disulfide bond</keyword>
<dbReference type="InterPro" id="IPR001212">
    <property type="entry name" value="Somatomedin_B_dom"/>
</dbReference>
<dbReference type="InParanoid" id="A0A1S3JDC3"/>
<sequence>MGPLRRLVSLILLSLIINASANEELCDSRCGASLDRARSCQCNSACQRYGDCCEDYVDCCLERCNGRCGALLDRTRSCQCNDECCEDYLECCLCGCNIEYRHCPVLITDDELSQLAEELYDVDSNKAASSDVILEDLGVQLFYYVNEASLLQKPSYSLFFSLLDNYNPYTGQLETLSSEELYEINQYLDYILTTPVMVTLITFLKQKGYTSSDSVFRDLLDELWFRLYPRSSSGPVDSSGFEHVMVGELEPSSVTGFHNWFRFYQLEKAGSLTYTGFILSPQVLKVRMEWSGKSKSQSSFFLGTSPEYDIAVYTMCALARTNSRCPIILAGKSVHIQTYDVGHKSGLQIATSYPAI</sequence>
<keyword evidence="5 12" id="KW-0479">Metal-binding</keyword>
<comment type="catalytic activity">
    <reaction evidence="12">
        <text>ribonucleotidyl-uridine-RNA = a 5'-end dephospho-uridine-RNA + a 3'-end 2',3'-cyclophospho-ribonucleotide-RNA</text>
        <dbReference type="Rhea" id="RHEA:67792"/>
        <dbReference type="Rhea" id="RHEA-COMP:10464"/>
        <dbReference type="Rhea" id="RHEA-COMP:17354"/>
        <dbReference type="Rhea" id="RHEA-COMP:17356"/>
        <dbReference type="ChEBI" id="CHEBI:83064"/>
        <dbReference type="ChEBI" id="CHEBI:173117"/>
        <dbReference type="ChEBI" id="CHEBI:173224"/>
    </reaction>
</comment>
<evidence type="ECO:0000256" key="9">
    <source>
        <dbReference type="ARBA" id="ARBA00023157"/>
    </source>
</evidence>
<comment type="similarity">
    <text evidence="2 12">Belongs to the ENDOU family.</text>
</comment>
<evidence type="ECO:0000256" key="2">
    <source>
        <dbReference type="ARBA" id="ARBA00010168"/>
    </source>
</evidence>
<gene>
    <name evidence="16" type="primary">LOC106172306</name>
</gene>
<dbReference type="OrthoDB" id="430326at2759"/>
<keyword evidence="11" id="KW-0456">Lyase</keyword>
<keyword evidence="12" id="KW-0732">Signal</keyword>
<feature type="domain" description="EndoU" evidence="14">
    <location>
        <begin position="108"/>
        <end position="356"/>
    </location>
</feature>
<proteinExistence type="inferred from homology"/>
<keyword evidence="10 12" id="KW-0464">Manganese</keyword>
<feature type="chain" id="PRO_5026377100" description="Uridylate-specific endoribonuclease" evidence="12">
    <location>
        <begin position="22"/>
        <end position="356"/>
    </location>
</feature>
<evidence type="ECO:0000259" key="13">
    <source>
        <dbReference type="PROSITE" id="PS50958"/>
    </source>
</evidence>
<evidence type="ECO:0000256" key="11">
    <source>
        <dbReference type="ARBA" id="ARBA00023239"/>
    </source>
</evidence>
<evidence type="ECO:0000313" key="16">
    <source>
        <dbReference type="RefSeq" id="XP_013408407.1"/>
    </source>
</evidence>
<dbReference type="GeneID" id="106172306"/>
<dbReference type="PROSITE" id="PS51959">
    <property type="entry name" value="ENDOU"/>
    <property type="match status" value="1"/>
</dbReference>
<dbReference type="InterPro" id="IPR039787">
    <property type="entry name" value="ENDOU"/>
</dbReference>
<dbReference type="SUPFAM" id="SSF142877">
    <property type="entry name" value="EndoU-like"/>
    <property type="match status" value="1"/>
</dbReference>
<dbReference type="GO" id="GO:0016829">
    <property type="term" value="F:lyase activity"/>
    <property type="evidence" value="ECO:0007669"/>
    <property type="project" value="UniProtKB-KW"/>
</dbReference>
<dbReference type="PANTHER" id="PTHR12439:SF42">
    <property type="entry name" value="ENDORIBONUCLEASE-RELATED"/>
    <property type="match status" value="1"/>
</dbReference>
<dbReference type="AlphaFoldDB" id="A0A1S3JDC3"/>
<dbReference type="KEGG" id="lak:106172306"/>
<dbReference type="GO" id="GO:0004521">
    <property type="term" value="F:RNA endonuclease activity"/>
    <property type="evidence" value="ECO:0007669"/>
    <property type="project" value="UniProtKB-UniRule"/>
</dbReference>
<evidence type="ECO:0000256" key="7">
    <source>
        <dbReference type="ARBA" id="ARBA00022801"/>
    </source>
</evidence>
<evidence type="ECO:0000256" key="12">
    <source>
        <dbReference type="RuleBase" id="RU367085"/>
    </source>
</evidence>
<dbReference type="SUPFAM" id="SSF90188">
    <property type="entry name" value="Somatomedin B domain"/>
    <property type="match status" value="1"/>
</dbReference>
<dbReference type="GO" id="GO:0003723">
    <property type="term" value="F:RNA binding"/>
    <property type="evidence" value="ECO:0007669"/>
    <property type="project" value="UniProtKB-UniRule"/>
</dbReference>
<keyword evidence="8 12" id="KW-0694">RNA-binding</keyword>
<dbReference type="Pfam" id="PF09412">
    <property type="entry name" value="XendoU"/>
    <property type="match status" value="1"/>
</dbReference>
<evidence type="ECO:0000256" key="4">
    <source>
        <dbReference type="ARBA" id="ARBA00022722"/>
    </source>
</evidence>
<comment type="cofactor">
    <cofactor evidence="1 12">
        <name>Mn(2+)</name>
        <dbReference type="ChEBI" id="CHEBI:29035"/>
    </cofactor>
</comment>
<accession>A0A1S3JDC3</accession>